<keyword evidence="1" id="KW-1133">Transmembrane helix</keyword>
<dbReference type="EMBL" id="FNNA01000001">
    <property type="protein sequence ID" value="SDW47327.1"/>
    <property type="molecule type" value="Genomic_DNA"/>
</dbReference>
<sequence length="193" mass="20268">MPGALGRRTRIVRWLRVILPLVALAILSVLFLLGRSPDPEARIPYAEGRIEDLARSPGITAPEYSTVTPDGATVTVTAARADPSGSDGRAQQVALDWRARDGVEARVTAAEAAQAGPAITLSGDVDMALSSGWRLTAPRIAADTGTSRVVADEGVAVTAPFGELTAGGMVYAADPQGRQVLELNRGVRLLYRP</sequence>
<proteinExistence type="predicted"/>
<keyword evidence="3" id="KW-1185">Reference proteome</keyword>
<name>A0A1H2TU80_9RHOB</name>
<dbReference type="AlphaFoldDB" id="A0A1H2TU80"/>
<organism evidence="2 3">
    <name type="scientific">Paracoccus sanguinis</name>
    <dbReference type="NCBI Taxonomy" id="1545044"/>
    <lineage>
        <taxon>Bacteria</taxon>
        <taxon>Pseudomonadati</taxon>
        <taxon>Pseudomonadota</taxon>
        <taxon>Alphaproteobacteria</taxon>
        <taxon>Rhodobacterales</taxon>
        <taxon>Paracoccaceae</taxon>
        <taxon>Paracoccus</taxon>
    </lineage>
</organism>
<dbReference type="Proteomes" id="UP000182944">
    <property type="component" value="Unassembled WGS sequence"/>
</dbReference>
<evidence type="ECO:0000313" key="2">
    <source>
        <dbReference type="EMBL" id="SDW47327.1"/>
    </source>
</evidence>
<keyword evidence="1" id="KW-0472">Membrane</keyword>
<gene>
    <name evidence="2" type="ORF">SAMN05444276_1011074</name>
</gene>
<dbReference type="STRING" id="1545044.SAMN05444276_1011074"/>
<dbReference type="OrthoDB" id="7871110at2"/>
<protein>
    <submittedName>
        <fullName evidence="2">Lipopolysaccharide export system protein LptC</fullName>
    </submittedName>
</protein>
<keyword evidence="1" id="KW-0812">Transmembrane</keyword>
<evidence type="ECO:0000313" key="3">
    <source>
        <dbReference type="Proteomes" id="UP000182944"/>
    </source>
</evidence>
<dbReference type="RefSeq" id="WP_052176377.1">
    <property type="nucleotide sequence ID" value="NZ_FNNA01000001.1"/>
</dbReference>
<accession>A0A1H2TU80</accession>
<reference evidence="3" key="1">
    <citation type="submission" date="2016-10" db="EMBL/GenBank/DDBJ databases">
        <authorList>
            <person name="Varghese N."/>
            <person name="Submissions S."/>
        </authorList>
    </citation>
    <scope>NUCLEOTIDE SEQUENCE [LARGE SCALE GENOMIC DNA]</scope>
    <source>
        <strain evidence="3">DSM 29303</strain>
    </source>
</reference>
<feature type="transmembrane region" description="Helical" evidence="1">
    <location>
        <begin position="12"/>
        <end position="33"/>
    </location>
</feature>
<evidence type="ECO:0000256" key="1">
    <source>
        <dbReference type="SAM" id="Phobius"/>
    </source>
</evidence>